<dbReference type="GO" id="GO:0005840">
    <property type="term" value="C:ribosome"/>
    <property type="evidence" value="ECO:0007669"/>
    <property type="project" value="UniProtKB-KW"/>
</dbReference>
<dbReference type="InterPro" id="IPR023574">
    <property type="entry name" value="Ribosomal_uL4_dom_sf"/>
</dbReference>
<dbReference type="PANTHER" id="PTHR10746">
    <property type="entry name" value="50S RIBOSOMAL PROTEIN L4"/>
    <property type="match status" value="1"/>
</dbReference>
<dbReference type="Gene3D" id="3.40.1370.10">
    <property type="match status" value="1"/>
</dbReference>
<dbReference type="NCBIfam" id="TIGR03953">
    <property type="entry name" value="rplD_bact"/>
    <property type="match status" value="1"/>
</dbReference>
<dbReference type="PANTHER" id="PTHR10746:SF6">
    <property type="entry name" value="LARGE RIBOSOMAL SUBUNIT PROTEIN UL4M"/>
    <property type="match status" value="1"/>
</dbReference>
<keyword evidence="3" id="KW-0687">Ribonucleoprotein</keyword>
<dbReference type="GO" id="GO:0006412">
    <property type="term" value="P:translation"/>
    <property type="evidence" value="ECO:0007669"/>
    <property type="project" value="InterPro"/>
</dbReference>
<keyword evidence="8" id="KW-1185">Reference proteome</keyword>
<proteinExistence type="inferred from homology"/>
<keyword evidence="2 7" id="KW-0689">Ribosomal protein</keyword>
<dbReference type="KEGG" id="caqa:MICH65_0308"/>
<name>A0A857N7D4_9BACT</name>
<feature type="region of interest" description="Disordered" evidence="6">
    <location>
        <begin position="219"/>
        <end position="242"/>
    </location>
</feature>
<protein>
    <recommendedName>
        <fullName evidence="4">Large ribosomal subunit protein uL4</fullName>
    </recommendedName>
    <alternativeName>
        <fullName evidence="5">50S ribosomal protein L4</fullName>
    </alternativeName>
</protein>
<comment type="similarity">
    <text evidence="1">Belongs to the universal ribosomal protein uL4 family.</text>
</comment>
<evidence type="ECO:0000256" key="1">
    <source>
        <dbReference type="ARBA" id="ARBA00010528"/>
    </source>
</evidence>
<dbReference type="Pfam" id="PF00573">
    <property type="entry name" value="Ribosomal_L4"/>
    <property type="match status" value="1"/>
</dbReference>
<gene>
    <name evidence="7" type="ORF">MICH65_0308</name>
</gene>
<dbReference type="RefSeq" id="WP_161931674.1">
    <property type="nucleotide sequence ID" value="NZ_CP047901.1"/>
</dbReference>
<evidence type="ECO:0000256" key="5">
    <source>
        <dbReference type="ARBA" id="ARBA00035462"/>
    </source>
</evidence>
<evidence type="ECO:0000256" key="4">
    <source>
        <dbReference type="ARBA" id="ARBA00035244"/>
    </source>
</evidence>
<evidence type="ECO:0000256" key="6">
    <source>
        <dbReference type="SAM" id="MobiDB-lite"/>
    </source>
</evidence>
<reference evidence="8" key="1">
    <citation type="journal article" date="2020" name="Microorganisms">
        <title>Complete Genome of a Member of a New Bacterial Lineage in the Microgenomates Group Reveals an Unusual Nucleotide Composition Disparity Between Two Strands of DNA and Limited Metabolic Potential.</title>
        <authorList>
            <person name="Kadnikov V.V."/>
            <person name="Mardanov A.V."/>
            <person name="Beletsky A.V."/>
            <person name="Karnachuk O.V."/>
            <person name="Ravin N.V."/>
        </authorList>
    </citation>
    <scope>NUCLEOTIDE SEQUENCE [LARGE SCALE GENOMIC DNA]</scope>
</reference>
<sequence length="242" mass="26285">MSSANLYNHTGKKAAKPITLPKAVFAAKINHQLIAQAVHVFRSNQSQHNSVVQTRGDVSLTTAKVYRQKGTGNARHGAKSAPIFVGGGVAHGPKSAKPARKKLNTKMRRQSLISALTHLAQNQAVSLVADLEKLSPKTKDLHSLLSQILPDPTTKTLILINKPYPNLLQAANNINNLHITRFNHTNIHQITSTHHLILDQEALDPLTLWLTHDKKPLATSASSNISSAKNKSSKTSKSPSTK</sequence>
<dbReference type="GO" id="GO:0003735">
    <property type="term" value="F:structural constituent of ribosome"/>
    <property type="evidence" value="ECO:0007669"/>
    <property type="project" value="InterPro"/>
</dbReference>
<dbReference type="GO" id="GO:1990904">
    <property type="term" value="C:ribonucleoprotein complex"/>
    <property type="evidence" value="ECO:0007669"/>
    <property type="project" value="UniProtKB-KW"/>
</dbReference>
<accession>A0A857N7D4</accession>
<dbReference type="InterPro" id="IPR002136">
    <property type="entry name" value="Ribosomal_uL4"/>
</dbReference>
<dbReference type="EMBL" id="CP047901">
    <property type="protein sequence ID" value="QHO63289.1"/>
    <property type="molecule type" value="Genomic_DNA"/>
</dbReference>
<evidence type="ECO:0000256" key="3">
    <source>
        <dbReference type="ARBA" id="ARBA00023274"/>
    </source>
</evidence>
<dbReference type="Proteomes" id="UP000463983">
    <property type="component" value="Chromosome"/>
</dbReference>
<organism evidence="7 8">
    <name type="scientific">Candidatus Chazhemtobacterium aquaticus</name>
    <dbReference type="NCBI Taxonomy" id="2715735"/>
    <lineage>
        <taxon>Bacteria</taxon>
        <taxon>Candidatus Chazhemtobacteraceae</taxon>
        <taxon>Candidatus Chazhemtobacterium</taxon>
    </lineage>
</organism>
<dbReference type="SUPFAM" id="SSF52166">
    <property type="entry name" value="Ribosomal protein L4"/>
    <property type="match status" value="1"/>
</dbReference>
<evidence type="ECO:0000313" key="7">
    <source>
        <dbReference type="EMBL" id="QHO63289.1"/>
    </source>
</evidence>
<evidence type="ECO:0000256" key="2">
    <source>
        <dbReference type="ARBA" id="ARBA00022980"/>
    </source>
</evidence>
<dbReference type="InterPro" id="IPR013005">
    <property type="entry name" value="Ribosomal_uL4-like"/>
</dbReference>
<evidence type="ECO:0000313" key="8">
    <source>
        <dbReference type="Proteomes" id="UP000463983"/>
    </source>
</evidence>
<dbReference type="AlphaFoldDB" id="A0A857N7D4"/>